<dbReference type="AlphaFoldDB" id="A0A3B4CIM4"/>
<reference evidence="2 3" key="1">
    <citation type="submission" date="2020-10" db="EMBL/GenBank/DDBJ databases">
        <title>Pygocentrus nattereri (red-bellied piranha) genome, fPygNat1, primary haplotype.</title>
        <authorList>
            <person name="Myers G."/>
            <person name="Meyer A."/>
            <person name="Karagic N."/>
            <person name="Pippel M."/>
            <person name="Winkler S."/>
            <person name="Tracey A."/>
            <person name="Wood J."/>
            <person name="Formenti G."/>
            <person name="Howe K."/>
            <person name="Fedrigo O."/>
            <person name="Jarvis E.D."/>
        </authorList>
    </citation>
    <scope>NUCLEOTIDE SEQUENCE [LARGE SCALE GENOMIC DNA]</scope>
</reference>
<name>A0A3B4CIM4_PYGNA</name>
<dbReference type="Proteomes" id="UP001501920">
    <property type="component" value="Chromosome 26"/>
</dbReference>
<reference evidence="2" key="3">
    <citation type="submission" date="2025-09" db="UniProtKB">
        <authorList>
            <consortium name="Ensembl"/>
        </authorList>
    </citation>
    <scope>IDENTIFICATION</scope>
</reference>
<evidence type="ECO:0000256" key="1">
    <source>
        <dbReference type="SAM" id="Phobius"/>
    </source>
</evidence>
<keyword evidence="1" id="KW-0812">Transmembrane</keyword>
<evidence type="ECO:0000313" key="2">
    <source>
        <dbReference type="Ensembl" id="ENSPNAP00000011273.2"/>
    </source>
</evidence>
<feature type="transmembrane region" description="Helical" evidence="1">
    <location>
        <begin position="115"/>
        <end position="136"/>
    </location>
</feature>
<keyword evidence="1" id="KW-1133">Transmembrane helix</keyword>
<evidence type="ECO:0000313" key="3">
    <source>
        <dbReference type="Proteomes" id="UP001501920"/>
    </source>
</evidence>
<organism evidence="2 3">
    <name type="scientific">Pygocentrus nattereri</name>
    <name type="common">Red-bellied piranha</name>
    <dbReference type="NCBI Taxonomy" id="42514"/>
    <lineage>
        <taxon>Eukaryota</taxon>
        <taxon>Metazoa</taxon>
        <taxon>Chordata</taxon>
        <taxon>Craniata</taxon>
        <taxon>Vertebrata</taxon>
        <taxon>Euteleostomi</taxon>
        <taxon>Actinopterygii</taxon>
        <taxon>Neopterygii</taxon>
        <taxon>Teleostei</taxon>
        <taxon>Ostariophysi</taxon>
        <taxon>Characiformes</taxon>
        <taxon>Characoidei</taxon>
        <taxon>Pygocentrus</taxon>
    </lineage>
</organism>
<accession>A0A3B4CIM4</accession>
<dbReference type="Ensembl" id="ENSPNAT00000018200.2">
    <property type="protein sequence ID" value="ENSPNAP00000011273.2"/>
    <property type="gene ID" value="ENSPNAG00000016933.2"/>
</dbReference>
<proteinExistence type="predicted"/>
<protein>
    <submittedName>
        <fullName evidence="2">Uncharacterized protein</fullName>
    </submittedName>
</protein>
<dbReference type="GeneTree" id="ENSGT01140000283162"/>
<reference evidence="2" key="2">
    <citation type="submission" date="2025-08" db="UniProtKB">
        <authorList>
            <consortium name="Ensembl"/>
        </authorList>
    </citation>
    <scope>IDENTIFICATION</scope>
</reference>
<keyword evidence="3" id="KW-1185">Reference proteome</keyword>
<feature type="transmembrane region" description="Helical" evidence="1">
    <location>
        <begin position="72"/>
        <end position="94"/>
    </location>
</feature>
<keyword evidence="1" id="KW-0472">Membrane</keyword>
<sequence>MGLNKHFKIYYTDHHILFYYLFHYYLINVDIRLFNCYSANLANRCFVRFLTNQCSVRATEGVPGSHHFFDTLHLLLVAAPVLHGTLLCLLQCIFQCPNSLSCRVSPLRQRLSSASSLWMLSFRLLFFSFSFSYFLFHCSAVSSRFTDAVFLMVLALGS</sequence>